<evidence type="ECO:0000256" key="4">
    <source>
        <dbReference type="ARBA" id="ARBA00022801"/>
    </source>
</evidence>
<dbReference type="Pfam" id="PF00574">
    <property type="entry name" value="CLP_protease"/>
    <property type="match status" value="1"/>
</dbReference>
<dbReference type="PANTHER" id="PTHR10381:SF70">
    <property type="entry name" value="ATP-DEPENDENT CLP PROTEASE PROTEOLYTIC SUBUNIT"/>
    <property type="match status" value="1"/>
</dbReference>
<dbReference type="PROSITE" id="PS00381">
    <property type="entry name" value="CLP_PROTEASE_SER"/>
    <property type="match status" value="1"/>
</dbReference>
<dbReference type="FunFam" id="3.90.226.10:FF:000001">
    <property type="entry name" value="ATP-dependent Clp protease proteolytic subunit"/>
    <property type="match status" value="1"/>
</dbReference>
<feature type="active site" evidence="8">
    <location>
        <position position="110"/>
    </location>
</feature>
<evidence type="ECO:0000256" key="7">
    <source>
        <dbReference type="HAMAP-Rule" id="MF_00444"/>
    </source>
</evidence>
<name>A0A0H5DQE0_9BACT</name>
<dbReference type="CDD" id="cd07017">
    <property type="entry name" value="S14_ClpP_2"/>
    <property type="match status" value="1"/>
</dbReference>
<dbReference type="HAMAP" id="MF_00444">
    <property type="entry name" value="ClpP"/>
    <property type="match status" value="1"/>
</dbReference>
<dbReference type="SUPFAM" id="SSF52096">
    <property type="entry name" value="ClpP/crotonase"/>
    <property type="match status" value="1"/>
</dbReference>
<dbReference type="NCBIfam" id="NF001368">
    <property type="entry name" value="PRK00277.1"/>
    <property type="match status" value="1"/>
</dbReference>
<evidence type="ECO:0000256" key="5">
    <source>
        <dbReference type="ARBA" id="ARBA00022825"/>
    </source>
</evidence>
<protein>
    <recommendedName>
        <fullName evidence="7 12">ATP-dependent Clp protease proteolytic subunit</fullName>
        <ecNumber evidence="7 10">3.4.21.92</ecNumber>
    </recommendedName>
    <alternativeName>
        <fullName evidence="7">Endopeptidase Clp</fullName>
    </alternativeName>
</protein>
<dbReference type="Proteomes" id="UP000220251">
    <property type="component" value="Unassembled WGS sequence"/>
</dbReference>
<evidence type="ECO:0000256" key="6">
    <source>
        <dbReference type="ARBA" id="ARBA00034021"/>
    </source>
</evidence>
<dbReference type="InterPro" id="IPR033135">
    <property type="entry name" value="ClpP_His_AS"/>
</dbReference>
<keyword evidence="5 7" id="KW-0720">Serine protease</keyword>
<evidence type="ECO:0000256" key="11">
    <source>
        <dbReference type="RuleBase" id="RU000550"/>
    </source>
</evidence>
<dbReference type="NCBIfam" id="NF009205">
    <property type="entry name" value="PRK12553.1"/>
    <property type="match status" value="1"/>
</dbReference>
<dbReference type="InterPro" id="IPR001907">
    <property type="entry name" value="ClpP"/>
</dbReference>
<dbReference type="EC" id="3.4.21.92" evidence="7 10"/>
<accession>A0A0H5DQE0</accession>
<dbReference type="GO" id="GO:0005737">
    <property type="term" value="C:cytoplasm"/>
    <property type="evidence" value="ECO:0007669"/>
    <property type="project" value="UniProtKB-SubCell"/>
</dbReference>
<keyword evidence="3 7" id="KW-0645">Protease</keyword>
<gene>
    <name evidence="13" type="primary">clpP2</name>
    <name evidence="7" type="synonym">clpP</name>
    <name evidence="13" type="ORF">ELAC_0408</name>
</gene>
<comment type="catalytic activity">
    <reaction evidence="6 7 9">
        <text>Hydrolysis of proteins to small peptides in the presence of ATP and magnesium. alpha-casein is the usual test substrate. In the absence of ATP, only oligopeptides shorter than five residues are hydrolyzed (such as succinyl-Leu-Tyr-|-NHMec, and Leu-Tyr-Leu-|-Tyr-Trp, in which cleavage of the -Tyr-|-Leu- and -Tyr-|-Trp bonds also occurs).</text>
        <dbReference type="EC" id="3.4.21.92"/>
    </reaction>
</comment>
<dbReference type="GO" id="GO:0004252">
    <property type="term" value="F:serine-type endopeptidase activity"/>
    <property type="evidence" value="ECO:0007669"/>
    <property type="project" value="UniProtKB-UniRule"/>
</dbReference>
<reference evidence="14" key="1">
    <citation type="submission" date="2015-06" db="EMBL/GenBank/DDBJ databases">
        <authorList>
            <person name="Bertelli C."/>
        </authorList>
    </citation>
    <scope>NUCLEOTIDE SEQUENCE [LARGE SCALE GENOMIC DNA]</scope>
    <source>
        <strain evidence="14">CRIB-30</strain>
    </source>
</reference>
<dbReference type="InterPro" id="IPR023562">
    <property type="entry name" value="ClpP/TepA"/>
</dbReference>
<evidence type="ECO:0000256" key="10">
    <source>
        <dbReference type="RuleBase" id="RU000549"/>
    </source>
</evidence>
<keyword evidence="2 7" id="KW-0963">Cytoplasm</keyword>
<dbReference type="Gene3D" id="3.90.226.10">
    <property type="entry name" value="2-enoyl-CoA Hydratase, Chain A, domain 1"/>
    <property type="match status" value="1"/>
</dbReference>
<comment type="similarity">
    <text evidence="1 7 12">Belongs to the peptidase S14 family.</text>
</comment>
<keyword evidence="14" id="KW-1185">Reference proteome</keyword>
<dbReference type="AlphaFoldDB" id="A0A0H5DQE0"/>
<proteinExistence type="inferred from homology"/>
<evidence type="ECO:0000256" key="2">
    <source>
        <dbReference type="ARBA" id="ARBA00022490"/>
    </source>
</evidence>
<comment type="subcellular location">
    <subcellularLocation>
        <location evidence="7">Cytoplasm</location>
    </subcellularLocation>
</comment>
<evidence type="ECO:0000313" key="13">
    <source>
        <dbReference type="EMBL" id="CRX37769.1"/>
    </source>
</evidence>
<evidence type="ECO:0000256" key="9">
    <source>
        <dbReference type="PROSITE-ProRule" id="PRU10086"/>
    </source>
</evidence>
<dbReference type="PROSITE" id="PS00382">
    <property type="entry name" value="CLP_PROTEASE_HIS"/>
    <property type="match status" value="1"/>
</dbReference>
<dbReference type="InterPro" id="IPR018215">
    <property type="entry name" value="ClpP_Ser_AS"/>
</dbReference>
<evidence type="ECO:0000256" key="3">
    <source>
        <dbReference type="ARBA" id="ARBA00022670"/>
    </source>
</evidence>
<sequence length="209" mass="23464">MKRQNNSLLRPEMSLTPYVIEDTGRGERSMDIFSRLLKDRIIFIGSDIDDHVANVVVAQLLFLRMEDPKKDVNIYINSMGGYITAGLAIFDTLKWMSCNVNTYCIGQASSMGAFLLAAGTKGRRYALPNSRIMIHQPSGGVGGRAEDVRIQAKEILFMKRRLTEILADCTGQTIEKITSDSERDFFMSPEEAKAYGLIDEVVHPMPHKK</sequence>
<evidence type="ECO:0000313" key="14">
    <source>
        <dbReference type="Proteomes" id="UP000220251"/>
    </source>
</evidence>
<dbReference type="GO" id="GO:0009368">
    <property type="term" value="C:endopeptidase Clp complex"/>
    <property type="evidence" value="ECO:0007669"/>
    <property type="project" value="TreeGrafter"/>
</dbReference>
<dbReference type="GO" id="GO:0006515">
    <property type="term" value="P:protein quality control for misfolded or incompletely synthesized proteins"/>
    <property type="evidence" value="ECO:0007669"/>
    <property type="project" value="TreeGrafter"/>
</dbReference>
<feature type="active site" description="Nucleophile" evidence="7">
    <location>
        <position position="110"/>
    </location>
</feature>
<dbReference type="GO" id="GO:0051117">
    <property type="term" value="F:ATPase binding"/>
    <property type="evidence" value="ECO:0007669"/>
    <property type="project" value="TreeGrafter"/>
</dbReference>
<dbReference type="GO" id="GO:0004176">
    <property type="term" value="F:ATP-dependent peptidase activity"/>
    <property type="evidence" value="ECO:0007669"/>
    <property type="project" value="InterPro"/>
</dbReference>
<feature type="active site" evidence="7 9">
    <location>
        <position position="135"/>
    </location>
</feature>
<keyword evidence="4 7" id="KW-0378">Hydrolase</keyword>
<organism evidence="13 14">
    <name type="scientific">Estrella lausannensis</name>
    <dbReference type="NCBI Taxonomy" id="483423"/>
    <lineage>
        <taxon>Bacteria</taxon>
        <taxon>Pseudomonadati</taxon>
        <taxon>Chlamydiota</taxon>
        <taxon>Chlamydiia</taxon>
        <taxon>Parachlamydiales</taxon>
        <taxon>Candidatus Criblamydiaceae</taxon>
        <taxon>Estrella</taxon>
    </lineage>
</organism>
<dbReference type="PANTHER" id="PTHR10381">
    <property type="entry name" value="ATP-DEPENDENT CLP PROTEASE PROTEOLYTIC SUBUNIT"/>
    <property type="match status" value="1"/>
</dbReference>
<evidence type="ECO:0000256" key="8">
    <source>
        <dbReference type="PROSITE-ProRule" id="PRU10085"/>
    </source>
</evidence>
<dbReference type="InterPro" id="IPR029045">
    <property type="entry name" value="ClpP/crotonase-like_dom_sf"/>
</dbReference>
<comment type="subunit">
    <text evidence="7">Fourteen ClpP subunits assemble into 2 heptameric rings which stack back to back to give a disk-like structure with a central cavity, resembling the structure of eukaryotic proteasomes.</text>
</comment>
<dbReference type="PRINTS" id="PR00127">
    <property type="entry name" value="CLPPROTEASEP"/>
</dbReference>
<evidence type="ECO:0000256" key="1">
    <source>
        <dbReference type="ARBA" id="ARBA00007039"/>
    </source>
</evidence>
<dbReference type="EMBL" id="CWGJ01000006">
    <property type="protein sequence ID" value="CRX37769.1"/>
    <property type="molecule type" value="Genomic_DNA"/>
</dbReference>
<evidence type="ECO:0000256" key="12">
    <source>
        <dbReference type="RuleBase" id="RU003567"/>
    </source>
</evidence>
<comment type="function">
    <text evidence="7 11">Cleaves peptides in various proteins in a process that requires ATP hydrolysis. Has a chymotrypsin-like activity. Plays a major role in the degradation of misfolded proteins.</text>
</comment>